<sequence length="198" mass="22078">MHKPFSEACERNKQPILDILSRWFAAPGNVLEIGSGTGQHSVHICQTLQHLLWQPSEIPETIDGTRAWVAEAGLGNLLAPIELDLSQWFGHTTQMDYLFTANTIHFVSWPLVENMVRGASKTLPGHGKFAVYGPFNENNSFTSVGNQQLDNWIKSFNPEAGLKNRSAVIDLFVDQGLHCIDTQSMPANNLMLLFSRSM</sequence>
<dbReference type="PANTHER" id="PTHR20974:SF0">
    <property type="entry name" value="UPF0585 PROTEIN CG18661"/>
    <property type="match status" value="1"/>
</dbReference>
<reference evidence="1 2" key="1">
    <citation type="submission" date="2017-05" db="EMBL/GenBank/DDBJ databases">
        <title>Genomic insights into alkan degradation activity of Oleiphilus messinensis.</title>
        <authorList>
            <person name="Kozyavkin S.A."/>
            <person name="Slesarev A.I."/>
            <person name="Golyshin P.N."/>
            <person name="Korzhenkov A."/>
            <person name="Golyshina O.N."/>
            <person name="Toshchakov S.V."/>
        </authorList>
    </citation>
    <scope>NUCLEOTIDE SEQUENCE [LARGE SCALE GENOMIC DNA]</scope>
    <source>
        <strain evidence="1 2">ME102</strain>
    </source>
</reference>
<proteinExistence type="predicted"/>
<organism evidence="1 2">
    <name type="scientific">Oleiphilus messinensis</name>
    <dbReference type="NCBI Taxonomy" id="141451"/>
    <lineage>
        <taxon>Bacteria</taxon>
        <taxon>Pseudomonadati</taxon>
        <taxon>Pseudomonadota</taxon>
        <taxon>Gammaproteobacteria</taxon>
        <taxon>Oceanospirillales</taxon>
        <taxon>Oleiphilaceae</taxon>
        <taxon>Oleiphilus</taxon>
    </lineage>
</organism>
<dbReference type="Gene3D" id="3.40.50.150">
    <property type="entry name" value="Vaccinia Virus protein VP39"/>
    <property type="match status" value="1"/>
</dbReference>
<dbReference type="InterPro" id="IPR010342">
    <property type="entry name" value="DUF938"/>
</dbReference>
<keyword evidence="2" id="KW-1185">Reference proteome</keyword>
<evidence type="ECO:0000313" key="2">
    <source>
        <dbReference type="Proteomes" id="UP000196027"/>
    </source>
</evidence>
<dbReference type="PANTHER" id="PTHR20974">
    <property type="entry name" value="UPF0585 PROTEIN CG18661"/>
    <property type="match status" value="1"/>
</dbReference>
<dbReference type="AlphaFoldDB" id="A0A1Y0I4N7"/>
<keyword evidence="1" id="KW-0808">Transferase</keyword>
<gene>
    <name evidence="1" type="ORF">OLMES_1371</name>
</gene>
<keyword evidence="1" id="KW-0489">Methyltransferase</keyword>
<dbReference type="Pfam" id="PF06080">
    <property type="entry name" value="DUF938"/>
    <property type="match status" value="1"/>
</dbReference>
<dbReference type="Proteomes" id="UP000196027">
    <property type="component" value="Chromosome"/>
</dbReference>
<dbReference type="EMBL" id="CP021425">
    <property type="protein sequence ID" value="ARU55448.1"/>
    <property type="molecule type" value="Genomic_DNA"/>
</dbReference>
<accession>A0A1Y0I4N7</accession>
<dbReference type="KEGG" id="ome:OLMES_1371"/>
<protein>
    <submittedName>
        <fullName evidence="1">SAM-dependent methyltransferase</fullName>
    </submittedName>
</protein>
<dbReference type="GO" id="GO:0008168">
    <property type="term" value="F:methyltransferase activity"/>
    <property type="evidence" value="ECO:0007669"/>
    <property type="project" value="UniProtKB-KW"/>
</dbReference>
<dbReference type="RefSeq" id="WP_157678195.1">
    <property type="nucleotide sequence ID" value="NZ_CP021425.1"/>
</dbReference>
<evidence type="ECO:0000313" key="1">
    <source>
        <dbReference type="EMBL" id="ARU55448.1"/>
    </source>
</evidence>
<dbReference type="InterPro" id="IPR029063">
    <property type="entry name" value="SAM-dependent_MTases_sf"/>
</dbReference>
<dbReference type="SUPFAM" id="SSF53335">
    <property type="entry name" value="S-adenosyl-L-methionine-dependent methyltransferases"/>
    <property type="match status" value="1"/>
</dbReference>
<dbReference type="GO" id="GO:0032259">
    <property type="term" value="P:methylation"/>
    <property type="evidence" value="ECO:0007669"/>
    <property type="project" value="UniProtKB-KW"/>
</dbReference>
<name>A0A1Y0I4N7_9GAMM</name>
<dbReference type="OrthoDB" id="5563826at2"/>